<gene>
    <name evidence="1" type="ORF">SALWKB29_1831</name>
</gene>
<sequence length="119" mass="13680">MLNSAIKEKADIFVLPEVSIPVSWLPFMVTFARRHQIGLIFGLEHWVIHDCAYNLLIEALPFKNSDKYKSCVVAARIKNHYAPAELELIDTLRLKAGNMRFDSDAFYHKVLWRGVSFAT</sequence>
<keyword evidence="2" id="KW-1185">Reference proteome</keyword>
<evidence type="ECO:0000313" key="1">
    <source>
        <dbReference type="EMBL" id="KDN14170.1"/>
    </source>
</evidence>
<protein>
    <submittedName>
        <fullName evidence="1">Uncharacterized protein</fullName>
    </submittedName>
</protein>
<evidence type="ECO:0000313" key="2">
    <source>
        <dbReference type="Proteomes" id="UP000027170"/>
    </source>
</evidence>
<dbReference type="eggNOG" id="COG0388">
    <property type="taxonomic scope" value="Bacteria"/>
</dbReference>
<dbReference type="OrthoDB" id="5946411at2"/>
<dbReference type="RefSeq" id="WP_051608278.1">
    <property type="nucleotide sequence ID" value="NZ_JFZV01000010.1"/>
</dbReference>
<dbReference type="EMBL" id="JFZV01000010">
    <property type="protein sequence ID" value="KDN14170.1"/>
    <property type="molecule type" value="Genomic_DNA"/>
</dbReference>
<comment type="caution">
    <text evidence="1">The sequence shown here is derived from an EMBL/GenBank/DDBJ whole genome shotgun (WGS) entry which is preliminary data.</text>
</comment>
<dbReference type="AlphaFoldDB" id="A0A066THM0"/>
<accession>A0A066THM0</accession>
<reference evidence="1 2" key="1">
    <citation type="submission" date="2014-03" db="EMBL/GenBank/DDBJ databases">
        <title>The genomes of two eusocial bee gut symbionts.</title>
        <authorList>
            <person name="Kwong W.K."/>
            <person name="Engel P."/>
            <person name="Koch H."/>
            <person name="Moran N.A."/>
        </authorList>
    </citation>
    <scope>NUCLEOTIDE SEQUENCE [LARGE SCALE GENOMIC DNA]</scope>
    <source>
        <strain evidence="2">wkB29</strain>
    </source>
</reference>
<dbReference type="Proteomes" id="UP000027170">
    <property type="component" value="Unassembled WGS sequence"/>
</dbReference>
<proteinExistence type="predicted"/>
<name>A0A066THM0_9NEIS</name>
<organism evidence="1 2">
    <name type="scientific">Snodgrassella communis</name>
    <dbReference type="NCBI Taxonomy" id="2946699"/>
    <lineage>
        <taxon>Bacteria</taxon>
        <taxon>Pseudomonadati</taxon>
        <taxon>Pseudomonadota</taxon>
        <taxon>Betaproteobacteria</taxon>
        <taxon>Neisseriales</taxon>
        <taxon>Neisseriaceae</taxon>
        <taxon>Snodgrassella</taxon>
    </lineage>
</organism>